<dbReference type="AlphaFoldDB" id="A0A6J4TZ17"/>
<reference evidence="2" key="1">
    <citation type="submission" date="2020-02" db="EMBL/GenBank/DDBJ databases">
        <authorList>
            <person name="Meier V. D."/>
        </authorList>
    </citation>
    <scope>NUCLEOTIDE SEQUENCE</scope>
    <source>
        <strain evidence="2">AVDCRST_MAG73</strain>
    </source>
</reference>
<dbReference type="PROSITE" id="PS51186">
    <property type="entry name" value="GNAT"/>
    <property type="match status" value="1"/>
</dbReference>
<dbReference type="SUPFAM" id="SSF55729">
    <property type="entry name" value="Acyl-CoA N-acyltransferases (Nat)"/>
    <property type="match status" value="1"/>
</dbReference>
<dbReference type="EMBL" id="CADCWE010000087">
    <property type="protein sequence ID" value="CAA9536288.1"/>
    <property type="molecule type" value="Genomic_DNA"/>
</dbReference>
<name>A0A6J4TZ17_9BACT</name>
<feature type="domain" description="N-acetyltransferase" evidence="1">
    <location>
        <begin position="161"/>
        <end position="308"/>
    </location>
</feature>
<dbReference type="CDD" id="cd04301">
    <property type="entry name" value="NAT_SF"/>
    <property type="match status" value="1"/>
</dbReference>
<proteinExistence type="predicted"/>
<sequence length="312" mass="34821">MAITDRVYAGDEDYARMRALLRVIYPLTVPAVYCTVGDLDWWRWTHAEGDDIGGARLWFANDDLVGFAYPGKDEVDLMVHPDHRAIEDAMLAWAEARRVETATTARVEGPIGFNAWSFATDTSREDTLRRRGYAKQEGEFLCFRARALEAPVPEPAPPPGYAVRHVRGEDDLARRVAVHRNAFAPSRMTAAKHRAVMASPTYRPDLDLVAEAPDGSFAAFCIVWFDPDNRIGVFEPVGTHSAHRRRGLATALLCAGMRRLQSLGARVAHVNSWAVAPPAAALYDAAGLTEIGRNHRWKRDLVDTRRSDRSEE</sequence>
<dbReference type="InterPro" id="IPR016181">
    <property type="entry name" value="Acyl_CoA_acyltransferase"/>
</dbReference>
<gene>
    <name evidence="2" type="ORF">AVDCRST_MAG73-1491</name>
</gene>
<dbReference type="GO" id="GO:0016747">
    <property type="term" value="F:acyltransferase activity, transferring groups other than amino-acyl groups"/>
    <property type="evidence" value="ECO:0007669"/>
    <property type="project" value="InterPro"/>
</dbReference>
<evidence type="ECO:0000313" key="2">
    <source>
        <dbReference type="EMBL" id="CAA9536288.1"/>
    </source>
</evidence>
<evidence type="ECO:0000259" key="1">
    <source>
        <dbReference type="PROSITE" id="PS51186"/>
    </source>
</evidence>
<organism evidence="2">
    <name type="scientific">uncultured Thermomicrobiales bacterium</name>
    <dbReference type="NCBI Taxonomy" id="1645740"/>
    <lineage>
        <taxon>Bacteria</taxon>
        <taxon>Pseudomonadati</taxon>
        <taxon>Thermomicrobiota</taxon>
        <taxon>Thermomicrobia</taxon>
        <taxon>Thermomicrobiales</taxon>
        <taxon>environmental samples</taxon>
    </lineage>
</organism>
<protein>
    <recommendedName>
        <fullName evidence="1">N-acetyltransferase domain-containing protein</fullName>
    </recommendedName>
</protein>
<dbReference type="Gene3D" id="3.40.630.30">
    <property type="match status" value="1"/>
</dbReference>
<accession>A0A6J4TZ17</accession>
<dbReference type="InterPro" id="IPR000182">
    <property type="entry name" value="GNAT_dom"/>
</dbReference>
<dbReference type="Pfam" id="PF00583">
    <property type="entry name" value="Acetyltransf_1"/>
    <property type="match status" value="1"/>
</dbReference>